<dbReference type="PROSITE" id="PS50293">
    <property type="entry name" value="TPR_REGION"/>
    <property type="match status" value="1"/>
</dbReference>
<dbReference type="Pfam" id="PF13432">
    <property type="entry name" value="TPR_16"/>
    <property type="match status" value="1"/>
</dbReference>
<sequence>MPVSRLYGQENRKTAGQKLARTDSEEELSALSDRNYNPRSSGAILGGVPGKRARFRSPGSTMQANGTAATGGGEDMAARRRALMAVKMANTFMNCKNYEKALKHWTDAVEACPTCPDYLAGRAGCNIMLGKYEDAIMDAVQATDFAPDCVDAYCSHGECLLALGRPKEATAVYTKAQMLEPKNQAISSDLRVAKDLIHLQSFAERDMEKGDYRRVLFYMDKAIKQVPQCAKYRVYKGESMVMMRNYNEAHEVLGEVLEYQPQNVDALYAMGLCLYYQGNIDDAFVHFEQVLDISPEHEKTNAALEKAQTLATKKEEGNDAFKANKYEEAFDRYTEALAIDPLIDLTNSKLYYNRAVVCVKMNKLMQAIEDCTNAIRLDESYTKAYLRRAKCYMEMEQFEQAVSDYERACEQDRTPEHLQFLQEAKKALKRSTSRDYYQILGVERTASVDVIKKAYRKKARECHPDKNVDSSEEEKAIQEKRFKEISEAYGVLSDAEEKRRYDLEQAMEGAQDAFGGFSKFGTGNVPPQTQRTGRFGHANMFNANQGANPGANQGGRQRYGFASRPFTSSRFTSSRFHNV</sequence>
<dbReference type="Pfam" id="PF13181">
    <property type="entry name" value="TPR_8"/>
    <property type="match status" value="1"/>
</dbReference>
<evidence type="ECO:0000259" key="5">
    <source>
        <dbReference type="PROSITE" id="PS50076"/>
    </source>
</evidence>
<dbReference type="SMART" id="SM00028">
    <property type="entry name" value="TPR"/>
    <property type="match status" value="8"/>
</dbReference>
<dbReference type="EMBL" id="OV696688">
    <property type="protein sequence ID" value="CAH1257071.1"/>
    <property type="molecule type" value="Genomic_DNA"/>
</dbReference>
<dbReference type="CDD" id="cd06257">
    <property type="entry name" value="DnaJ"/>
    <property type="match status" value="1"/>
</dbReference>
<evidence type="ECO:0000256" key="1">
    <source>
        <dbReference type="ARBA" id="ARBA00022737"/>
    </source>
</evidence>
<dbReference type="PRINTS" id="PR00625">
    <property type="entry name" value="JDOMAIN"/>
</dbReference>
<feature type="region of interest" description="Disordered" evidence="4">
    <location>
        <begin position="1"/>
        <end position="73"/>
    </location>
</feature>
<keyword evidence="7" id="KW-1185">Reference proteome</keyword>
<dbReference type="InterPro" id="IPR011990">
    <property type="entry name" value="TPR-like_helical_dom_sf"/>
</dbReference>
<name>A0A8K0EPQ3_BRALA</name>
<protein>
    <submittedName>
        <fullName evidence="6">DNAJC7 protein</fullName>
    </submittedName>
</protein>
<dbReference type="PROSITE" id="PS50005">
    <property type="entry name" value="TPR"/>
    <property type="match status" value="4"/>
</dbReference>
<evidence type="ECO:0000256" key="3">
    <source>
        <dbReference type="PROSITE-ProRule" id="PRU00339"/>
    </source>
</evidence>
<dbReference type="FunFam" id="1.25.40.10:FF:002058">
    <property type="entry name" value="RING zinc finger-containing protein"/>
    <property type="match status" value="1"/>
</dbReference>
<dbReference type="OrthoDB" id="765884at2759"/>
<feature type="repeat" description="TPR" evidence="3">
    <location>
        <begin position="310"/>
        <end position="343"/>
    </location>
</feature>
<dbReference type="InterPro" id="IPR036869">
    <property type="entry name" value="J_dom_sf"/>
</dbReference>
<dbReference type="Proteomes" id="UP000838412">
    <property type="component" value="Chromosome 3"/>
</dbReference>
<feature type="repeat" description="TPR" evidence="3">
    <location>
        <begin position="150"/>
        <end position="183"/>
    </location>
</feature>
<dbReference type="PANTHER" id="PTHR45188:SF2">
    <property type="entry name" value="DNAJ HOMOLOG SUBFAMILY C MEMBER 7"/>
    <property type="match status" value="1"/>
</dbReference>
<keyword evidence="2 3" id="KW-0802">TPR repeat</keyword>
<dbReference type="Pfam" id="PF00515">
    <property type="entry name" value="TPR_1"/>
    <property type="match status" value="2"/>
</dbReference>
<dbReference type="SUPFAM" id="SSF46565">
    <property type="entry name" value="Chaperone J-domain"/>
    <property type="match status" value="1"/>
</dbReference>
<evidence type="ECO:0000313" key="6">
    <source>
        <dbReference type="EMBL" id="CAH1257071.1"/>
    </source>
</evidence>
<dbReference type="InterPro" id="IPR001623">
    <property type="entry name" value="DnaJ_domain"/>
</dbReference>
<reference evidence="6" key="1">
    <citation type="submission" date="2022-01" db="EMBL/GenBank/DDBJ databases">
        <authorList>
            <person name="Braso-Vives M."/>
        </authorList>
    </citation>
    <scope>NUCLEOTIDE SEQUENCE</scope>
</reference>
<dbReference type="Gene3D" id="1.25.40.10">
    <property type="entry name" value="Tetratricopeptide repeat domain"/>
    <property type="match status" value="3"/>
</dbReference>
<proteinExistence type="predicted"/>
<dbReference type="Gene3D" id="1.10.287.110">
    <property type="entry name" value="DnaJ domain"/>
    <property type="match status" value="1"/>
</dbReference>
<dbReference type="AlphaFoldDB" id="A0A8K0EPQ3"/>
<evidence type="ECO:0000313" key="7">
    <source>
        <dbReference type="Proteomes" id="UP000838412"/>
    </source>
</evidence>
<dbReference type="PANTHER" id="PTHR45188">
    <property type="entry name" value="DNAJ PROTEIN P58IPK HOMOLOG"/>
    <property type="match status" value="1"/>
</dbReference>
<evidence type="ECO:0000256" key="4">
    <source>
        <dbReference type="SAM" id="MobiDB-lite"/>
    </source>
</evidence>
<dbReference type="FunFam" id="1.10.287.110:FF:000144">
    <property type="entry name" value="TPR-repeat-containing chaperone protein DNAJ"/>
    <property type="match status" value="1"/>
</dbReference>
<organism evidence="6 7">
    <name type="scientific">Branchiostoma lanceolatum</name>
    <name type="common">Common lancelet</name>
    <name type="synonym">Amphioxus lanceolatum</name>
    <dbReference type="NCBI Taxonomy" id="7740"/>
    <lineage>
        <taxon>Eukaryota</taxon>
        <taxon>Metazoa</taxon>
        <taxon>Chordata</taxon>
        <taxon>Cephalochordata</taxon>
        <taxon>Leptocardii</taxon>
        <taxon>Amphioxiformes</taxon>
        <taxon>Branchiostomatidae</taxon>
        <taxon>Branchiostoma</taxon>
    </lineage>
</organism>
<accession>A0A8K0EPQ3</accession>
<feature type="domain" description="J" evidence="5">
    <location>
        <begin position="435"/>
        <end position="505"/>
    </location>
</feature>
<gene>
    <name evidence="6" type="primary">DNAJC7</name>
    <name evidence="6" type="ORF">BLAG_LOCUS15116</name>
</gene>
<dbReference type="InterPro" id="IPR019734">
    <property type="entry name" value="TPR_rpt"/>
</dbReference>
<feature type="repeat" description="TPR" evidence="3">
    <location>
        <begin position="382"/>
        <end position="415"/>
    </location>
</feature>
<keyword evidence="1" id="KW-0677">Repeat</keyword>
<feature type="compositionally biased region" description="Polar residues" evidence="4">
    <location>
        <begin position="58"/>
        <end position="68"/>
    </location>
</feature>
<dbReference type="SUPFAM" id="SSF48452">
    <property type="entry name" value="TPR-like"/>
    <property type="match status" value="1"/>
</dbReference>
<dbReference type="PROSITE" id="PS50076">
    <property type="entry name" value="DNAJ_2"/>
    <property type="match status" value="1"/>
</dbReference>
<dbReference type="Pfam" id="PF00226">
    <property type="entry name" value="DnaJ"/>
    <property type="match status" value="1"/>
</dbReference>
<dbReference type="Pfam" id="PF12895">
    <property type="entry name" value="ANAPC3"/>
    <property type="match status" value="1"/>
</dbReference>
<dbReference type="SMART" id="SM00271">
    <property type="entry name" value="DnaJ"/>
    <property type="match status" value="1"/>
</dbReference>
<evidence type="ECO:0000256" key="2">
    <source>
        <dbReference type="ARBA" id="ARBA00022803"/>
    </source>
</evidence>
<feature type="repeat" description="TPR" evidence="3">
    <location>
        <begin position="264"/>
        <end position="297"/>
    </location>
</feature>